<reference evidence="4" key="1">
    <citation type="submission" date="2021-04" db="EMBL/GenBank/DDBJ databases">
        <authorList>
            <consortium name="Molecular Ecology Group"/>
        </authorList>
    </citation>
    <scope>NUCLEOTIDE SEQUENCE</scope>
</reference>
<sequence>YVISVGWDRHINIYYDNHSDSNIFHIQHPTPYWHDDIHDGHKEDVLAVAQCLPNLLATASYDGEVIVWNLVSGHIFCHLNPPAPPGYRDESLDGDLGIDKLIFLNTRAYQKDAGTLVASGPRGYIHFWNVFQGGCLLTQFPGSKAKGGMVTYVLSNTDNTRLYSSDSVGFIYAWDIGSYCLTGPEIHSPK</sequence>
<feature type="non-terminal residue" evidence="4">
    <location>
        <position position="1"/>
    </location>
</feature>
<feature type="non-terminal residue" evidence="4">
    <location>
        <position position="190"/>
    </location>
</feature>
<gene>
    <name evidence="4" type="ORF">CUNI_LOCUS9657</name>
</gene>
<protein>
    <submittedName>
        <fullName evidence="4">Uncharacterized protein</fullName>
    </submittedName>
</protein>
<dbReference type="InterPro" id="IPR019775">
    <property type="entry name" value="WD40_repeat_CS"/>
</dbReference>
<evidence type="ECO:0000313" key="5">
    <source>
        <dbReference type="Proteomes" id="UP000678393"/>
    </source>
</evidence>
<dbReference type="PANTHER" id="PTHR44324:SF4">
    <property type="entry name" value="WD40 REPEAT DOMAIN 95"/>
    <property type="match status" value="1"/>
</dbReference>
<name>A0A8S3Z4V1_9EUPU</name>
<dbReference type="Proteomes" id="UP000678393">
    <property type="component" value="Unassembled WGS sequence"/>
</dbReference>
<dbReference type="PROSITE" id="PS00678">
    <property type="entry name" value="WD_REPEATS_1"/>
    <property type="match status" value="1"/>
</dbReference>
<dbReference type="EMBL" id="CAJHNH020001696">
    <property type="protein sequence ID" value="CAG5124099.1"/>
    <property type="molecule type" value="Genomic_DNA"/>
</dbReference>
<dbReference type="OrthoDB" id="75172at2759"/>
<dbReference type="SMART" id="SM00320">
    <property type="entry name" value="WD40"/>
    <property type="match status" value="2"/>
</dbReference>
<keyword evidence="5" id="KW-1185">Reference proteome</keyword>
<evidence type="ECO:0000256" key="1">
    <source>
        <dbReference type="ARBA" id="ARBA00022574"/>
    </source>
</evidence>
<dbReference type="InterPro" id="IPR051242">
    <property type="entry name" value="WD-EF-hand_domain"/>
</dbReference>
<evidence type="ECO:0000313" key="4">
    <source>
        <dbReference type="EMBL" id="CAG5124099.1"/>
    </source>
</evidence>
<evidence type="ECO:0000256" key="2">
    <source>
        <dbReference type="ARBA" id="ARBA00022737"/>
    </source>
</evidence>
<dbReference type="SUPFAM" id="SSF50978">
    <property type="entry name" value="WD40 repeat-like"/>
    <property type="match status" value="1"/>
</dbReference>
<feature type="repeat" description="WD" evidence="3">
    <location>
        <begin position="38"/>
        <end position="70"/>
    </location>
</feature>
<dbReference type="PANTHER" id="PTHR44324">
    <property type="entry name" value="WD40 REPEAT DOMAIN 95"/>
    <property type="match status" value="1"/>
</dbReference>
<dbReference type="PROSITE" id="PS50082">
    <property type="entry name" value="WD_REPEATS_2"/>
    <property type="match status" value="1"/>
</dbReference>
<comment type="caution">
    <text evidence="4">The sequence shown here is derived from an EMBL/GenBank/DDBJ whole genome shotgun (WGS) entry which is preliminary data.</text>
</comment>
<keyword evidence="2" id="KW-0677">Repeat</keyword>
<evidence type="ECO:0000256" key="3">
    <source>
        <dbReference type="PROSITE-ProRule" id="PRU00221"/>
    </source>
</evidence>
<proteinExistence type="predicted"/>
<dbReference type="InterPro" id="IPR036322">
    <property type="entry name" value="WD40_repeat_dom_sf"/>
</dbReference>
<accession>A0A8S3Z4V1</accession>
<dbReference type="InterPro" id="IPR001680">
    <property type="entry name" value="WD40_rpt"/>
</dbReference>
<dbReference type="Gene3D" id="2.130.10.10">
    <property type="entry name" value="YVTN repeat-like/Quinoprotein amine dehydrogenase"/>
    <property type="match status" value="1"/>
</dbReference>
<organism evidence="4 5">
    <name type="scientific">Candidula unifasciata</name>
    <dbReference type="NCBI Taxonomy" id="100452"/>
    <lineage>
        <taxon>Eukaryota</taxon>
        <taxon>Metazoa</taxon>
        <taxon>Spiralia</taxon>
        <taxon>Lophotrochozoa</taxon>
        <taxon>Mollusca</taxon>
        <taxon>Gastropoda</taxon>
        <taxon>Heterobranchia</taxon>
        <taxon>Euthyneura</taxon>
        <taxon>Panpulmonata</taxon>
        <taxon>Eupulmonata</taxon>
        <taxon>Stylommatophora</taxon>
        <taxon>Helicina</taxon>
        <taxon>Helicoidea</taxon>
        <taxon>Geomitridae</taxon>
        <taxon>Candidula</taxon>
    </lineage>
</organism>
<dbReference type="AlphaFoldDB" id="A0A8S3Z4V1"/>
<keyword evidence="1 3" id="KW-0853">WD repeat</keyword>
<dbReference type="InterPro" id="IPR015943">
    <property type="entry name" value="WD40/YVTN_repeat-like_dom_sf"/>
</dbReference>